<dbReference type="PANTHER" id="PTHR45638">
    <property type="entry name" value="CYCLIC NUCLEOTIDE-GATED CATION CHANNEL SUBUNIT A"/>
    <property type="match status" value="1"/>
</dbReference>
<dbReference type="Gene3D" id="2.60.120.10">
    <property type="entry name" value="Jelly Rolls"/>
    <property type="match status" value="2"/>
</dbReference>
<reference evidence="4 6" key="1">
    <citation type="journal article" date="2012" name="Nature">
        <title>Algal genomes reveal evolutionary mosaicism and the fate of nucleomorphs.</title>
        <authorList>
            <consortium name="DOE Joint Genome Institute"/>
            <person name="Curtis B.A."/>
            <person name="Tanifuji G."/>
            <person name="Burki F."/>
            <person name="Gruber A."/>
            <person name="Irimia M."/>
            <person name="Maruyama S."/>
            <person name="Arias M.C."/>
            <person name="Ball S.G."/>
            <person name="Gile G.H."/>
            <person name="Hirakawa Y."/>
            <person name="Hopkins J.F."/>
            <person name="Kuo A."/>
            <person name="Rensing S.A."/>
            <person name="Schmutz J."/>
            <person name="Symeonidi A."/>
            <person name="Elias M."/>
            <person name="Eveleigh R.J."/>
            <person name="Herman E.K."/>
            <person name="Klute M.J."/>
            <person name="Nakayama T."/>
            <person name="Obornik M."/>
            <person name="Reyes-Prieto A."/>
            <person name="Armbrust E.V."/>
            <person name="Aves S.J."/>
            <person name="Beiko R.G."/>
            <person name="Coutinho P."/>
            <person name="Dacks J.B."/>
            <person name="Durnford D.G."/>
            <person name="Fast N.M."/>
            <person name="Green B.R."/>
            <person name="Grisdale C.J."/>
            <person name="Hempel F."/>
            <person name="Henrissat B."/>
            <person name="Hoppner M.P."/>
            <person name="Ishida K."/>
            <person name="Kim E."/>
            <person name="Koreny L."/>
            <person name="Kroth P.G."/>
            <person name="Liu Y."/>
            <person name="Malik S.B."/>
            <person name="Maier U.G."/>
            <person name="McRose D."/>
            <person name="Mock T."/>
            <person name="Neilson J.A."/>
            <person name="Onodera N.T."/>
            <person name="Poole A.M."/>
            <person name="Pritham E.J."/>
            <person name="Richards T.A."/>
            <person name="Rocap G."/>
            <person name="Roy S.W."/>
            <person name="Sarai C."/>
            <person name="Schaack S."/>
            <person name="Shirato S."/>
            <person name="Slamovits C.H."/>
            <person name="Spencer D.F."/>
            <person name="Suzuki S."/>
            <person name="Worden A.Z."/>
            <person name="Zauner S."/>
            <person name="Barry K."/>
            <person name="Bell C."/>
            <person name="Bharti A.K."/>
            <person name="Crow J.A."/>
            <person name="Grimwood J."/>
            <person name="Kramer R."/>
            <person name="Lindquist E."/>
            <person name="Lucas S."/>
            <person name="Salamov A."/>
            <person name="McFadden G.I."/>
            <person name="Lane C.E."/>
            <person name="Keeling P.J."/>
            <person name="Gray M.W."/>
            <person name="Grigoriev I.V."/>
            <person name="Archibald J.M."/>
        </authorList>
    </citation>
    <scope>NUCLEOTIDE SEQUENCE</scope>
    <source>
        <strain evidence="4 6">CCMP2712</strain>
    </source>
</reference>
<feature type="region of interest" description="Disordered" evidence="2">
    <location>
        <begin position="1"/>
        <end position="38"/>
    </location>
</feature>
<dbReference type="GO" id="GO:0005221">
    <property type="term" value="F:intracellularly cyclic nucleotide-activated monoatomic cation channel activity"/>
    <property type="evidence" value="ECO:0007669"/>
    <property type="project" value="InterPro"/>
</dbReference>
<sequence>MHASEVGDENKPSTVMNHGSCVHEDDQEKSTRHNSEDSASICVEERISTIKSFCVFRAREIWPSCLQEVASTMQEMVLEEGTTVTKRGQPGQDMYWIMSGSCACVLDDEEIDHLTIGRCFGEVTVVELCKRLLSGESFDMASKECLRMADIRTLERCHLLKLSYLDMLPLIRRIPNLWSSLDEMSRINIGKVELKRQKDRYQKSLELMDVEERVDALMASPCVVSRNVDPSCLKTIAKKLQVCAIPEGDLVISQGKFGDNMYWVVSGTFSCSVDGVEIDTLTRGQCFGEMTMIKLCRLRKSGVPESEIRSKCMRAADVRAVEKSVVLKLSYADALYLMRTAPNLWCSLEDISKQRSTRMERLSTVVE</sequence>
<dbReference type="EnsemblProtists" id="EKX46181">
    <property type="protein sequence ID" value="EKX46181"/>
    <property type="gene ID" value="GUITHDRAFT_163001"/>
</dbReference>
<evidence type="ECO:0000313" key="5">
    <source>
        <dbReference type="EnsemblProtists" id="EKX46181"/>
    </source>
</evidence>
<dbReference type="GeneID" id="17303039"/>
<dbReference type="EMBL" id="JH992995">
    <property type="protein sequence ID" value="EKX46181.1"/>
    <property type="molecule type" value="Genomic_DNA"/>
</dbReference>
<feature type="domain" description="Cyclic nucleotide-binding" evidence="3">
    <location>
        <begin position="224"/>
        <end position="330"/>
    </location>
</feature>
<dbReference type="InterPro" id="IPR014710">
    <property type="entry name" value="RmlC-like_jellyroll"/>
</dbReference>
<dbReference type="SMART" id="SM00100">
    <property type="entry name" value="cNMP"/>
    <property type="match status" value="2"/>
</dbReference>
<keyword evidence="6" id="KW-1185">Reference proteome</keyword>
<dbReference type="InterPro" id="IPR000595">
    <property type="entry name" value="cNMP-bd_dom"/>
</dbReference>
<proteinExistence type="predicted"/>
<evidence type="ECO:0000313" key="6">
    <source>
        <dbReference type="Proteomes" id="UP000011087"/>
    </source>
</evidence>
<dbReference type="KEGG" id="gtt:GUITHDRAFT_163001"/>
<dbReference type="PaxDb" id="55529-EKX46181"/>
<reference evidence="6" key="2">
    <citation type="submission" date="2012-11" db="EMBL/GenBank/DDBJ databases">
        <authorList>
            <person name="Kuo A."/>
            <person name="Curtis B.A."/>
            <person name="Tanifuji G."/>
            <person name="Burki F."/>
            <person name="Gruber A."/>
            <person name="Irimia M."/>
            <person name="Maruyama S."/>
            <person name="Arias M.C."/>
            <person name="Ball S.G."/>
            <person name="Gile G.H."/>
            <person name="Hirakawa Y."/>
            <person name="Hopkins J.F."/>
            <person name="Rensing S.A."/>
            <person name="Schmutz J."/>
            <person name="Symeonidi A."/>
            <person name="Elias M."/>
            <person name="Eveleigh R.J."/>
            <person name="Herman E.K."/>
            <person name="Klute M.J."/>
            <person name="Nakayama T."/>
            <person name="Obornik M."/>
            <person name="Reyes-Prieto A."/>
            <person name="Armbrust E.V."/>
            <person name="Aves S.J."/>
            <person name="Beiko R.G."/>
            <person name="Coutinho P."/>
            <person name="Dacks J.B."/>
            <person name="Durnford D.G."/>
            <person name="Fast N.M."/>
            <person name="Green B.R."/>
            <person name="Grisdale C."/>
            <person name="Hempe F."/>
            <person name="Henrissat B."/>
            <person name="Hoppner M.P."/>
            <person name="Ishida K.-I."/>
            <person name="Kim E."/>
            <person name="Koreny L."/>
            <person name="Kroth P.G."/>
            <person name="Liu Y."/>
            <person name="Malik S.-B."/>
            <person name="Maier U.G."/>
            <person name="McRose D."/>
            <person name="Mock T."/>
            <person name="Neilson J.A."/>
            <person name="Onodera N.T."/>
            <person name="Poole A.M."/>
            <person name="Pritham E.J."/>
            <person name="Richards T.A."/>
            <person name="Rocap G."/>
            <person name="Roy S.W."/>
            <person name="Sarai C."/>
            <person name="Schaack S."/>
            <person name="Shirato S."/>
            <person name="Slamovits C.H."/>
            <person name="Spencer D.F."/>
            <person name="Suzuki S."/>
            <person name="Worden A.Z."/>
            <person name="Zauner S."/>
            <person name="Barry K."/>
            <person name="Bell C."/>
            <person name="Bharti A.K."/>
            <person name="Crow J.A."/>
            <person name="Grimwood J."/>
            <person name="Kramer R."/>
            <person name="Lindquist E."/>
            <person name="Lucas S."/>
            <person name="Salamov A."/>
            <person name="McFadden G.I."/>
            <person name="Lane C.E."/>
            <person name="Keeling P.J."/>
            <person name="Gray M.W."/>
            <person name="Grigoriev I.V."/>
            <person name="Archibald J.M."/>
        </authorList>
    </citation>
    <scope>NUCLEOTIDE SEQUENCE</scope>
    <source>
        <strain evidence="6">CCMP2712</strain>
    </source>
</reference>
<dbReference type="InterPro" id="IPR018490">
    <property type="entry name" value="cNMP-bd_dom_sf"/>
</dbReference>
<dbReference type="PROSITE" id="PS50042">
    <property type="entry name" value="CNMP_BINDING_3"/>
    <property type="match status" value="2"/>
</dbReference>
<keyword evidence="1" id="KW-1071">Ligand-gated ion channel</keyword>
<gene>
    <name evidence="4" type="ORF">GUITHDRAFT_163001</name>
</gene>
<dbReference type="AlphaFoldDB" id="L1JCD2"/>
<evidence type="ECO:0000256" key="1">
    <source>
        <dbReference type="ARBA" id="ARBA00023286"/>
    </source>
</evidence>
<dbReference type="CDD" id="cd00038">
    <property type="entry name" value="CAP_ED"/>
    <property type="match status" value="2"/>
</dbReference>
<dbReference type="GO" id="GO:0044877">
    <property type="term" value="F:protein-containing complex binding"/>
    <property type="evidence" value="ECO:0007669"/>
    <property type="project" value="TreeGrafter"/>
</dbReference>
<organism evidence="4">
    <name type="scientific">Guillardia theta (strain CCMP2712)</name>
    <name type="common">Cryptophyte</name>
    <dbReference type="NCBI Taxonomy" id="905079"/>
    <lineage>
        <taxon>Eukaryota</taxon>
        <taxon>Cryptophyceae</taxon>
        <taxon>Pyrenomonadales</taxon>
        <taxon>Geminigeraceae</taxon>
        <taxon>Guillardia</taxon>
    </lineage>
</organism>
<evidence type="ECO:0000313" key="4">
    <source>
        <dbReference type="EMBL" id="EKX46181.1"/>
    </source>
</evidence>
<dbReference type="PANTHER" id="PTHR45638:SF11">
    <property type="entry name" value="CYCLIC NUCLEOTIDE-GATED CATION CHANNEL SUBUNIT A"/>
    <property type="match status" value="1"/>
</dbReference>
<feature type="domain" description="Cyclic nucleotide-binding" evidence="3">
    <location>
        <begin position="66"/>
        <end position="163"/>
    </location>
</feature>
<dbReference type="Proteomes" id="UP000011087">
    <property type="component" value="Unassembled WGS sequence"/>
</dbReference>
<feature type="compositionally biased region" description="Basic and acidic residues" evidence="2">
    <location>
        <begin position="21"/>
        <end position="36"/>
    </location>
</feature>
<evidence type="ECO:0000259" key="3">
    <source>
        <dbReference type="PROSITE" id="PS50042"/>
    </source>
</evidence>
<dbReference type="OrthoDB" id="2135397at2759"/>
<reference evidence="5" key="3">
    <citation type="submission" date="2016-03" db="UniProtKB">
        <authorList>
            <consortium name="EnsemblProtists"/>
        </authorList>
    </citation>
    <scope>IDENTIFICATION</scope>
</reference>
<keyword evidence="1" id="KW-0813">Transport</keyword>
<evidence type="ECO:0000256" key="2">
    <source>
        <dbReference type="SAM" id="MobiDB-lite"/>
    </source>
</evidence>
<dbReference type="SUPFAM" id="SSF51206">
    <property type="entry name" value="cAMP-binding domain-like"/>
    <property type="match status" value="2"/>
</dbReference>
<keyword evidence="1" id="KW-0406">Ion transport</keyword>
<keyword evidence="1" id="KW-0407">Ion channel</keyword>
<dbReference type="InterPro" id="IPR050866">
    <property type="entry name" value="CNG_cation_channel"/>
</dbReference>
<dbReference type="Pfam" id="PF00027">
    <property type="entry name" value="cNMP_binding"/>
    <property type="match status" value="1"/>
</dbReference>
<dbReference type="RefSeq" id="XP_005833161.1">
    <property type="nucleotide sequence ID" value="XM_005833104.1"/>
</dbReference>
<dbReference type="HOGENOM" id="CLU_755339_0_0_1"/>
<accession>L1JCD2</accession>
<dbReference type="STRING" id="905079.L1JCD2"/>
<protein>
    <recommendedName>
        <fullName evidence="3">Cyclic nucleotide-binding domain-containing protein</fullName>
    </recommendedName>
</protein>
<name>L1JCD2_GUITC</name>